<proteinExistence type="predicted"/>
<organism evidence="2 3">
    <name type="scientific">Glossina austeni</name>
    <name type="common">Savannah tsetse fly</name>
    <dbReference type="NCBI Taxonomy" id="7395"/>
    <lineage>
        <taxon>Eukaryota</taxon>
        <taxon>Metazoa</taxon>
        <taxon>Ecdysozoa</taxon>
        <taxon>Arthropoda</taxon>
        <taxon>Hexapoda</taxon>
        <taxon>Insecta</taxon>
        <taxon>Pterygota</taxon>
        <taxon>Neoptera</taxon>
        <taxon>Endopterygota</taxon>
        <taxon>Diptera</taxon>
        <taxon>Brachycera</taxon>
        <taxon>Muscomorpha</taxon>
        <taxon>Hippoboscoidea</taxon>
        <taxon>Glossinidae</taxon>
        <taxon>Glossina</taxon>
    </lineage>
</organism>
<dbReference type="InterPro" id="IPR009548">
    <property type="entry name" value="Prkrip1"/>
</dbReference>
<dbReference type="VEuPathDB" id="VectorBase:GAUT028183"/>
<evidence type="ECO:0000313" key="3">
    <source>
        <dbReference type="Proteomes" id="UP000078200"/>
    </source>
</evidence>
<dbReference type="Proteomes" id="UP000078200">
    <property type="component" value="Unassembled WGS sequence"/>
</dbReference>
<protein>
    <recommendedName>
        <fullName evidence="4">RRP15-like protein</fullName>
    </recommendedName>
</protein>
<dbReference type="AlphaFoldDB" id="A0A1A9V794"/>
<evidence type="ECO:0000313" key="2">
    <source>
        <dbReference type="EnsemblMetazoa" id="GAUT028183-PA"/>
    </source>
</evidence>
<evidence type="ECO:0008006" key="4">
    <source>
        <dbReference type="Google" id="ProtNLM"/>
    </source>
</evidence>
<keyword evidence="3" id="KW-1185">Reference proteome</keyword>
<sequence>MQTPNKPHVIPEQRKEKDFMQSVSTFVRNVMGCRAGAGSEYQRKLQENQKEAEEKAAKIRAKLLKKNSKKCRLQKSQLPKDDRAIKGSEDYQ</sequence>
<reference evidence="2" key="1">
    <citation type="submission" date="2020-05" db="UniProtKB">
        <authorList>
            <consortium name="EnsemblMetazoa"/>
        </authorList>
    </citation>
    <scope>IDENTIFICATION</scope>
    <source>
        <strain evidence="2">TTRI</strain>
    </source>
</reference>
<dbReference type="EnsemblMetazoa" id="GAUT028183-RA">
    <property type="protein sequence ID" value="GAUT028183-PA"/>
    <property type="gene ID" value="GAUT028183"/>
</dbReference>
<feature type="region of interest" description="Disordered" evidence="1">
    <location>
        <begin position="68"/>
        <end position="92"/>
    </location>
</feature>
<dbReference type="Pfam" id="PF06658">
    <property type="entry name" value="DUF1168"/>
    <property type="match status" value="1"/>
</dbReference>
<dbReference type="GO" id="GO:0003725">
    <property type="term" value="F:double-stranded RNA binding"/>
    <property type="evidence" value="ECO:0007669"/>
    <property type="project" value="InterPro"/>
</dbReference>
<dbReference type="STRING" id="7395.A0A1A9V794"/>
<evidence type="ECO:0000256" key="1">
    <source>
        <dbReference type="SAM" id="MobiDB-lite"/>
    </source>
</evidence>
<feature type="compositionally biased region" description="Basic and acidic residues" evidence="1">
    <location>
        <begin position="78"/>
        <end position="92"/>
    </location>
</feature>
<accession>A0A1A9V794</accession>
<name>A0A1A9V794_GLOAU</name>